<evidence type="ECO:0000256" key="3">
    <source>
        <dbReference type="ARBA" id="ARBA00023096"/>
    </source>
</evidence>
<dbReference type="NCBIfam" id="NF003626">
    <property type="entry name" value="PRK05265.1-4"/>
    <property type="match status" value="1"/>
</dbReference>
<comment type="subunit">
    <text evidence="4">Homooctamer; tetramer of dimers.</text>
</comment>
<reference evidence="6 7" key="1">
    <citation type="submission" date="2011-08" db="EMBL/GenBank/DDBJ databases">
        <title>The genome of the obligate endobacterium of an arbuscular mycorrhizal fungus reveals an interphylum network of nutritional interactions.</title>
        <authorList>
            <person name="Ghignone S."/>
            <person name="Salvioli A."/>
            <person name="Anca I."/>
            <person name="Lumini E."/>
            <person name="Ortu G."/>
            <person name="Petiti L."/>
            <person name="Cruveiller S."/>
            <person name="Bianciotto V."/>
            <person name="Piffanelli P."/>
            <person name="Lanfranco L."/>
            <person name="Bonfante P."/>
        </authorList>
    </citation>
    <scope>NUCLEOTIDE SEQUENCE [LARGE SCALE GENOMIC DNA]</scope>
    <source>
        <strain evidence="6 7">BEG34</strain>
    </source>
</reference>
<dbReference type="Pfam" id="PF03740">
    <property type="entry name" value="PdxJ"/>
    <property type="match status" value="1"/>
</dbReference>
<dbReference type="InterPro" id="IPR004569">
    <property type="entry name" value="PyrdxlP_synth_PdxJ"/>
</dbReference>
<feature type="binding site" evidence="4">
    <location>
        <begin position="216"/>
        <end position="217"/>
    </location>
    <ligand>
        <name>3-amino-2-oxopropyl phosphate</name>
        <dbReference type="ChEBI" id="CHEBI:57279"/>
    </ligand>
</feature>
<organism evidence="6 7">
    <name type="scientific">Candidatus Glomeribacter gigasporarum BEG34</name>
    <dbReference type="NCBI Taxonomy" id="1070319"/>
    <lineage>
        <taxon>Bacteria</taxon>
        <taxon>Pseudomonadati</taxon>
        <taxon>Pseudomonadota</taxon>
        <taxon>Betaproteobacteria</taxon>
        <taxon>Burkholderiales</taxon>
        <taxon>Burkholderiaceae</taxon>
        <taxon>Candidatus Glomeribacter</taxon>
    </lineage>
</organism>
<feature type="active site" description="Proton acceptor" evidence="4">
    <location>
        <position position="43"/>
    </location>
</feature>
<dbReference type="InterPro" id="IPR013785">
    <property type="entry name" value="Aldolase_TIM"/>
</dbReference>
<proteinExistence type="inferred from homology"/>
<evidence type="ECO:0000256" key="2">
    <source>
        <dbReference type="ARBA" id="ARBA00022679"/>
    </source>
</evidence>
<feature type="binding site" evidence="4">
    <location>
        <position position="195"/>
    </location>
    <ligand>
        <name>3-amino-2-oxopropyl phosphate</name>
        <dbReference type="ChEBI" id="CHEBI:57279"/>
    </ligand>
</feature>
<dbReference type="NCBIfam" id="NF003625">
    <property type="entry name" value="PRK05265.1-3"/>
    <property type="match status" value="1"/>
</dbReference>
<feature type="binding site" evidence="4">
    <location>
        <position position="7"/>
    </location>
    <ligand>
        <name>3-amino-2-oxopropyl phosphate</name>
        <dbReference type="ChEBI" id="CHEBI:57279"/>
    </ligand>
</feature>
<evidence type="ECO:0000313" key="6">
    <source>
        <dbReference type="EMBL" id="CCD29476.1"/>
    </source>
</evidence>
<accession>G2J9M9</accession>
<dbReference type="EMBL" id="CAFB01000041">
    <property type="protein sequence ID" value="CCD29476.1"/>
    <property type="molecule type" value="Genomic_DNA"/>
</dbReference>
<dbReference type="InterPro" id="IPR036130">
    <property type="entry name" value="Pyridoxine-5'_phos_synth"/>
</dbReference>
<comment type="caution">
    <text evidence="6">The sequence shown here is derived from an EMBL/GenBank/DDBJ whole genome shotgun (WGS) entry which is preliminary data.</text>
</comment>
<dbReference type="PANTHER" id="PTHR30456">
    <property type="entry name" value="PYRIDOXINE 5'-PHOSPHATE SYNTHASE"/>
    <property type="match status" value="1"/>
</dbReference>
<sequence>MTKLSVNINKIALLRNSRGQNFPDVCAFAVRCLSLGAHGITLHPRQDQRHARYRDVEALQAVCEEQGGELNVEGYPSPEFLAVVKRVRPSQCTLVPDRPDQLTSDHGWNLRKESERLRKVIGELKACGIRVSLFIDHDEPEIGIAREMGADRIELYTGPYAQYDGTAHGDALFNGFLQAAKTARQAGLGVNAGHDLNLQNLSRFLEIPGILEVSIGHALIVECIYFGVEHVIRQYLDIVSVHKRNHMCSTVAHPSELNGRMRDFCLRQ</sequence>
<feature type="active site" description="Proton acceptor" evidence="4">
    <location>
        <position position="73"/>
    </location>
</feature>
<dbReference type="SUPFAM" id="SSF63892">
    <property type="entry name" value="Pyridoxine 5'-phosphate synthase"/>
    <property type="match status" value="1"/>
</dbReference>
<evidence type="ECO:0000256" key="1">
    <source>
        <dbReference type="ARBA" id="ARBA00022490"/>
    </source>
</evidence>
<dbReference type="GO" id="GO:0008615">
    <property type="term" value="P:pyridoxine biosynthetic process"/>
    <property type="evidence" value="ECO:0007669"/>
    <property type="project" value="UniProtKB-UniRule"/>
</dbReference>
<dbReference type="eggNOG" id="COG0854">
    <property type="taxonomic scope" value="Bacteria"/>
</dbReference>
<comment type="function">
    <text evidence="4">Catalyzes the complicated ring closure reaction between the two acyclic compounds 1-deoxy-D-xylulose-5-phosphate (DXP) and 3-amino-2-oxopropyl phosphate (1-amino-acetone-3-phosphate or AAP) to form pyridoxine 5'-phosphate (PNP) and inorganic phosphate.</text>
</comment>
<feature type="binding site" evidence="4">
    <location>
        <position position="50"/>
    </location>
    <ligand>
        <name>1-deoxy-D-xylulose 5-phosphate</name>
        <dbReference type="ChEBI" id="CHEBI:57792"/>
    </ligand>
</feature>
<dbReference type="GO" id="GO:0005829">
    <property type="term" value="C:cytosol"/>
    <property type="evidence" value="ECO:0007669"/>
    <property type="project" value="TreeGrafter"/>
</dbReference>
<keyword evidence="2 4" id="KW-0808">Transferase</keyword>
<dbReference type="Proteomes" id="UP000054051">
    <property type="component" value="Unassembled WGS sequence"/>
</dbReference>
<evidence type="ECO:0000256" key="4">
    <source>
        <dbReference type="HAMAP-Rule" id="MF_00279"/>
    </source>
</evidence>
<feature type="binding site" evidence="4">
    <location>
        <position position="18"/>
    </location>
    <ligand>
        <name>3-amino-2-oxopropyl phosphate</name>
        <dbReference type="ChEBI" id="CHEBI:57279"/>
    </ligand>
</feature>
<feature type="site" description="Transition state stabilizer" evidence="4">
    <location>
        <position position="154"/>
    </location>
</feature>
<evidence type="ECO:0000313" key="7">
    <source>
        <dbReference type="Proteomes" id="UP000054051"/>
    </source>
</evidence>
<comment type="pathway">
    <text evidence="4">Cofactor biosynthesis; pyridoxine 5'-phosphate biosynthesis; pyridoxine 5'-phosphate from D-erythrose 4-phosphate: step 5/5.</text>
</comment>
<feature type="binding site" evidence="4">
    <location>
        <position position="103"/>
    </location>
    <ligand>
        <name>1-deoxy-D-xylulose 5-phosphate</name>
        <dbReference type="ChEBI" id="CHEBI:57792"/>
    </ligand>
</feature>
<dbReference type="Gene3D" id="3.20.20.70">
    <property type="entry name" value="Aldolase class I"/>
    <property type="match status" value="1"/>
</dbReference>
<dbReference type="CDD" id="cd00003">
    <property type="entry name" value="PNPsynthase"/>
    <property type="match status" value="1"/>
</dbReference>
<gene>
    <name evidence="4 6" type="primary">pdxJ</name>
    <name evidence="6" type="ORF">CAGGBEG34_240048</name>
</gene>
<dbReference type="UniPathway" id="UPA00244">
    <property type="reaction ID" value="UER00313"/>
</dbReference>
<dbReference type="OrthoDB" id="9806590at2"/>
<dbReference type="STRING" id="1070319.CAGGBEG34_240048"/>
<evidence type="ECO:0000256" key="5">
    <source>
        <dbReference type="NCBIfam" id="TIGR00559"/>
    </source>
</evidence>
<comment type="catalytic activity">
    <reaction evidence="4">
        <text>3-amino-2-oxopropyl phosphate + 1-deoxy-D-xylulose 5-phosphate = pyridoxine 5'-phosphate + phosphate + 2 H2O + H(+)</text>
        <dbReference type="Rhea" id="RHEA:15265"/>
        <dbReference type="ChEBI" id="CHEBI:15377"/>
        <dbReference type="ChEBI" id="CHEBI:15378"/>
        <dbReference type="ChEBI" id="CHEBI:43474"/>
        <dbReference type="ChEBI" id="CHEBI:57279"/>
        <dbReference type="ChEBI" id="CHEBI:57792"/>
        <dbReference type="ChEBI" id="CHEBI:58589"/>
        <dbReference type="EC" id="2.6.99.2"/>
    </reaction>
</comment>
<feature type="binding site" evidence="4">
    <location>
        <position position="45"/>
    </location>
    <ligand>
        <name>1-deoxy-D-xylulose 5-phosphate</name>
        <dbReference type="ChEBI" id="CHEBI:57792"/>
    </ligand>
</feature>
<comment type="caution">
    <text evidence="4">Lacks conserved residue(s) required for the propagation of feature annotation.</text>
</comment>
<dbReference type="EC" id="2.6.99.2" evidence="4 5"/>
<protein>
    <recommendedName>
        <fullName evidence="4 5">Pyridoxine 5'-phosphate synthase</fullName>
        <shortName evidence="4">PNP synthase</shortName>
        <ecNumber evidence="4 5">2.6.99.2</ecNumber>
    </recommendedName>
</protein>
<keyword evidence="7" id="KW-1185">Reference proteome</keyword>
<dbReference type="NCBIfam" id="TIGR00559">
    <property type="entry name" value="pdxJ"/>
    <property type="match status" value="1"/>
</dbReference>
<comment type="subcellular location">
    <subcellularLocation>
        <location evidence="4">Cytoplasm</location>
    </subcellularLocation>
</comment>
<feature type="active site" description="Proton donor" evidence="4">
    <location>
        <position position="194"/>
    </location>
</feature>
<comment type="similarity">
    <text evidence="4">Belongs to the PNP synthase family.</text>
</comment>
<keyword evidence="3 4" id="KW-0664">Pyridoxine biosynthesis</keyword>
<dbReference type="GO" id="GO:0033856">
    <property type="term" value="F:pyridoxine 5'-phosphate synthase activity"/>
    <property type="evidence" value="ECO:0007669"/>
    <property type="project" value="UniProtKB-UniRule"/>
</dbReference>
<dbReference type="AlphaFoldDB" id="G2J9M9"/>
<keyword evidence="1 4" id="KW-0963">Cytoplasm</keyword>
<dbReference type="HAMAP" id="MF_00279">
    <property type="entry name" value="PdxJ"/>
    <property type="match status" value="1"/>
</dbReference>
<dbReference type="PANTHER" id="PTHR30456:SF0">
    <property type="entry name" value="PYRIDOXINE 5'-PHOSPHATE SYNTHASE"/>
    <property type="match status" value="1"/>
</dbReference>
<name>G2J9M9_9BURK</name>